<dbReference type="AlphaFoldDB" id="A0A846HAA2"/>
<evidence type="ECO:0000313" key="1">
    <source>
        <dbReference type="EMBL" id="NEU73619.1"/>
    </source>
</evidence>
<dbReference type="Proteomes" id="UP000031549">
    <property type="component" value="Unassembled WGS sequence"/>
</dbReference>
<sequence length="113" mass="13526">MRQSIIFYVDNFIEKIIILDFQMTEQTLFQSYKDYLLKLQKFFEKEKQNFIQIKTPNKDSDYEKIVKEANQKAIAQLDAAIQQISKFVETLEVEKQRKIQIARDNRPSKQSKS</sequence>
<gene>
    <name evidence="1" type="ORF">PI95_013870</name>
</gene>
<keyword evidence="2" id="KW-1185">Reference proteome</keyword>
<organism evidence="1 2">
    <name type="scientific">Hassallia byssoidea VB512170</name>
    <dbReference type="NCBI Taxonomy" id="1304833"/>
    <lineage>
        <taxon>Bacteria</taxon>
        <taxon>Bacillati</taxon>
        <taxon>Cyanobacteriota</taxon>
        <taxon>Cyanophyceae</taxon>
        <taxon>Nostocales</taxon>
        <taxon>Tolypothrichaceae</taxon>
        <taxon>Hassallia</taxon>
    </lineage>
</organism>
<proteinExistence type="predicted"/>
<reference evidence="1 2" key="1">
    <citation type="journal article" date="2015" name="Genome Announc.">
        <title>Draft Genome Sequence of Cyanobacterium Hassallia byssoidea Strain VB512170, Isolated from Monuments in India.</title>
        <authorList>
            <person name="Singh D."/>
            <person name="Chandrababunaidu M.M."/>
            <person name="Panda A."/>
            <person name="Sen D."/>
            <person name="Bhattacharyya S."/>
            <person name="Adhikary S.P."/>
            <person name="Tripathy S."/>
        </authorList>
    </citation>
    <scope>NUCLEOTIDE SEQUENCE [LARGE SCALE GENOMIC DNA]</scope>
    <source>
        <strain evidence="1 2">VB512170</strain>
    </source>
</reference>
<protein>
    <submittedName>
        <fullName evidence="1">Uncharacterized protein</fullName>
    </submittedName>
</protein>
<accession>A0A846HAA2</accession>
<name>A0A846HAA2_9CYAN</name>
<evidence type="ECO:0000313" key="2">
    <source>
        <dbReference type="Proteomes" id="UP000031549"/>
    </source>
</evidence>
<dbReference type="EMBL" id="JTCM02000026">
    <property type="protein sequence ID" value="NEU73619.1"/>
    <property type="molecule type" value="Genomic_DNA"/>
</dbReference>
<comment type="caution">
    <text evidence="1">The sequence shown here is derived from an EMBL/GenBank/DDBJ whole genome shotgun (WGS) entry which is preliminary data.</text>
</comment>
<dbReference type="RefSeq" id="WP_163518878.1">
    <property type="nucleotide sequence ID" value="NZ_JTCM02000026.1"/>
</dbReference>